<reference evidence="1" key="1">
    <citation type="submission" date="2020-02" db="EMBL/GenBank/DDBJ databases">
        <authorList>
            <person name="Meier V. D."/>
        </authorList>
    </citation>
    <scope>NUCLEOTIDE SEQUENCE</scope>
    <source>
        <strain evidence="1">AVDCRST_MAG37</strain>
    </source>
</reference>
<accession>A0A6J4QDP5</accession>
<organism evidence="1">
    <name type="scientific">uncultured Rubrobacteraceae bacterium</name>
    <dbReference type="NCBI Taxonomy" id="349277"/>
    <lineage>
        <taxon>Bacteria</taxon>
        <taxon>Bacillati</taxon>
        <taxon>Actinomycetota</taxon>
        <taxon>Rubrobacteria</taxon>
        <taxon>Rubrobacterales</taxon>
        <taxon>Rubrobacteraceae</taxon>
        <taxon>environmental samples</taxon>
    </lineage>
</organism>
<gene>
    <name evidence="1" type="ORF">AVDCRST_MAG37-1454</name>
</gene>
<protein>
    <submittedName>
        <fullName evidence="1">Uncharacterized protein</fullName>
    </submittedName>
</protein>
<name>A0A6J4QDP5_9ACTN</name>
<sequence>MNGYARSTNPRYWLIFGCEARRMEALTVELPGASGSLDGQRMLPVFGYKEEAKAFAYGTRAVDAPEEKRALRR</sequence>
<evidence type="ECO:0000313" key="1">
    <source>
        <dbReference type="EMBL" id="CAA9441908.1"/>
    </source>
</evidence>
<dbReference type="EMBL" id="CADCVD010000061">
    <property type="protein sequence ID" value="CAA9441908.1"/>
    <property type="molecule type" value="Genomic_DNA"/>
</dbReference>
<proteinExistence type="predicted"/>
<dbReference type="AlphaFoldDB" id="A0A6J4QDP5"/>